<evidence type="ECO:0000313" key="3">
    <source>
        <dbReference type="Proteomes" id="UP000018680"/>
    </source>
</evidence>
<dbReference type="RefSeq" id="WP_024268028.1">
    <property type="nucleotide sequence ID" value="NC_023035.1"/>
</dbReference>
<sequence>MKRFVCILALLLVAAAGTAAADELEFSLDHIYFYNADRVPWYPGFLKAAGIHIPSGAEVIFDYQGLNLIPGGQTHLLFKGGLGLDEREYFLMSEESINLINNRLPGNSETRIPGGLIDPDLLGDETYGSRKDFSSEDETAAGQSFTGEYAQLRSNWGIGLRQVLPVQVNNEMPLRMGLIYDGRYVRNFSDEQMLSDANEVMEKNQLIFLSGEPDRIQYLINQLTLEASWDLHGNPNDSFDHGIREGYSAELFFSMAPGFLNPSIDPGHSSEGIDFAPVDGVTAGYYHTGLDLVVDEPLFDIAPGMEENRFSAYLGSRFSIRWYDRLGKNGRIPLELRSADPLELKGDEFTRRFQSVASIGLYSQLPEWKFIKTYWNSRIRHEFQNEFAENPMFLDYKDDESSWNAETGDYDNRNLTAEMPYKIYHGATLLETELYLEFFSFAKLGAKFIWDFSNADTLGDAGAVIQASPEFTLEILFP</sequence>
<organism evidence="2 3">
    <name type="scientific">Salinispira pacifica</name>
    <dbReference type="NCBI Taxonomy" id="1307761"/>
    <lineage>
        <taxon>Bacteria</taxon>
        <taxon>Pseudomonadati</taxon>
        <taxon>Spirochaetota</taxon>
        <taxon>Spirochaetia</taxon>
        <taxon>Spirochaetales</taxon>
        <taxon>Spirochaetaceae</taxon>
        <taxon>Salinispira</taxon>
    </lineage>
</organism>
<reference evidence="2 3" key="1">
    <citation type="journal article" date="2015" name="Stand. Genomic Sci.">
        <title>Complete genome sequence and description of Salinispira pacifica gen. nov., sp. nov., a novel spirochaete isolated form a hypersaline microbial mat.</title>
        <authorList>
            <person name="Ben Hania W."/>
            <person name="Joseph M."/>
            <person name="Schumann P."/>
            <person name="Bunk B."/>
            <person name="Fiebig A."/>
            <person name="Sproer C."/>
            <person name="Klenk H.P."/>
            <person name="Fardeau M.L."/>
            <person name="Spring S."/>
        </authorList>
    </citation>
    <scope>NUCLEOTIDE SEQUENCE [LARGE SCALE GENOMIC DNA]</scope>
    <source>
        <strain evidence="2 3">L21-RPul-D2</strain>
    </source>
</reference>
<dbReference type="HOGENOM" id="CLU_570942_0_0_12"/>
<evidence type="ECO:0008006" key="4">
    <source>
        <dbReference type="Google" id="ProtNLM"/>
    </source>
</evidence>
<keyword evidence="1" id="KW-0732">Signal</keyword>
<name>V5WHU6_9SPIO</name>
<dbReference type="Proteomes" id="UP000018680">
    <property type="component" value="Chromosome"/>
</dbReference>
<protein>
    <recommendedName>
        <fullName evidence="4">Alginate export domain-containing protein</fullName>
    </recommendedName>
</protein>
<feature type="signal peptide" evidence="1">
    <location>
        <begin position="1"/>
        <end position="21"/>
    </location>
</feature>
<evidence type="ECO:0000256" key="1">
    <source>
        <dbReference type="SAM" id="SignalP"/>
    </source>
</evidence>
<dbReference type="AlphaFoldDB" id="V5WHU6"/>
<keyword evidence="3" id="KW-1185">Reference proteome</keyword>
<feature type="chain" id="PRO_5004741937" description="Alginate export domain-containing protein" evidence="1">
    <location>
        <begin position="22"/>
        <end position="478"/>
    </location>
</feature>
<gene>
    <name evidence="2" type="ORF">L21SP2_1730</name>
</gene>
<dbReference type="STRING" id="1307761.L21SP2_1730"/>
<proteinExistence type="predicted"/>
<dbReference type="KEGG" id="slr:L21SP2_1730"/>
<dbReference type="EMBL" id="CP006939">
    <property type="protein sequence ID" value="AHC15109.1"/>
    <property type="molecule type" value="Genomic_DNA"/>
</dbReference>
<accession>V5WHU6</accession>
<evidence type="ECO:0000313" key="2">
    <source>
        <dbReference type="EMBL" id="AHC15109.1"/>
    </source>
</evidence>